<dbReference type="EMBL" id="JANSHE010002114">
    <property type="protein sequence ID" value="KAJ2995396.1"/>
    <property type="molecule type" value="Genomic_DNA"/>
</dbReference>
<reference evidence="1" key="1">
    <citation type="submission" date="2022-08" db="EMBL/GenBank/DDBJ databases">
        <title>Genome Sequence of Pycnoporus sanguineus.</title>
        <authorList>
            <person name="Buettner E."/>
        </authorList>
    </citation>
    <scope>NUCLEOTIDE SEQUENCE</scope>
    <source>
        <strain evidence="1">CG-C14</strain>
    </source>
</reference>
<accession>A0ACC1PNG6</accession>
<evidence type="ECO:0000313" key="2">
    <source>
        <dbReference type="Proteomes" id="UP001144978"/>
    </source>
</evidence>
<sequence length="183" mass="19839">MLDARRGNLVSTLTQPALSVKLVSRGICSYKFLLASARAYSRLLGVSLLAPSQLPNVCGLQMLRKLQTTPVSRCLHVSATTAATAALLQRKQVQTKPRTTKPDRKKETDVEEAGVRQQQAAVSGPKRNDLGVQLLSRELHSQIFRNVSFPPPPKPFVRIAQDHLKSHGLDPSQGAACGAALLN</sequence>
<evidence type="ECO:0000313" key="1">
    <source>
        <dbReference type="EMBL" id="KAJ2995396.1"/>
    </source>
</evidence>
<dbReference type="Proteomes" id="UP001144978">
    <property type="component" value="Unassembled WGS sequence"/>
</dbReference>
<protein>
    <submittedName>
        <fullName evidence="1">Uncharacterized protein</fullName>
    </submittedName>
</protein>
<proteinExistence type="predicted"/>
<keyword evidence="2" id="KW-1185">Reference proteome</keyword>
<gene>
    <name evidence="1" type="ORF">NUW54_g7395</name>
</gene>
<organism evidence="1 2">
    <name type="scientific">Trametes sanguinea</name>
    <dbReference type="NCBI Taxonomy" id="158606"/>
    <lineage>
        <taxon>Eukaryota</taxon>
        <taxon>Fungi</taxon>
        <taxon>Dikarya</taxon>
        <taxon>Basidiomycota</taxon>
        <taxon>Agaricomycotina</taxon>
        <taxon>Agaricomycetes</taxon>
        <taxon>Polyporales</taxon>
        <taxon>Polyporaceae</taxon>
        <taxon>Trametes</taxon>
    </lineage>
</organism>
<comment type="caution">
    <text evidence="1">The sequence shown here is derived from an EMBL/GenBank/DDBJ whole genome shotgun (WGS) entry which is preliminary data.</text>
</comment>
<name>A0ACC1PNG6_9APHY</name>